<reference evidence="2" key="1">
    <citation type="submission" date="2018-05" db="EMBL/GenBank/DDBJ databases">
        <authorList>
            <person name="Lanie J.A."/>
            <person name="Ng W.-L."/>
            <person name="Kazmierczak K.M."/>
            <person name="Andrzejewski T.M."/>
            <person name="Davidsen T.M."/>
            <person name="Wayne K.J."/>
            <person name="Tettelin H."/>
            <person name="Glass J.I."/>
            <person name="Rusch D."/>
            <person name="Podicherti R."/>
            <person name="Tsui H.-C.T."/>
            <person name="Winkler M.E."/>
        </authorList>
    </citation>
    <scope>NUCLEOTIDE SEQUENCE</scope>
</reference>
<gene>
    <name evidence="2" type="ORF">METZ01_LOCUS367929</name>
</gene>
<name>A0A382T015_9ZZZZ</name>
<sequence length="36" mass="3922">MAKGCGGILFFIIVAIIVTNIVIKNFVADRLEEELA</sequence>
<keyword evidence="1" id="KW-1133">Transmembrane helix</keyword>
<feature type="transmembrane region" description="Helical" evidence="1">
    <location>
        <begin position="6"/>
        <end position="23"/>
    </location>
</feature>
<evidence type="ECO:0000313" key="2">
    <source>
        <dbReference type="EMBL" id="SVD15075.1"/>
    </source>
</evidence>
<keyword evidence="1" id="KW-0472">Membrane</keyword>
<proteinExistence type="predicted"/>
<keyword evidence="1" id="KW-0812">Transmembrane</keyword>
<protein>
    <submittedName>
        <fullName evidence="2">Uncharacterized protein</fullName>
    </submittedName>
</protein>
<evidence type="ECO:0000256" key="1">
    <source>
        <dbReference type="SAM" id="Phobius"/>
    </source>
</evidence>
<dbReference type="AlphaFoldDB" id="A0A382T015"/>
<feature type="non-terminal residue" evidence="2">
    <location>
        <position position="36"/>
    </location>
</feature>
<organism evidence="2">
    <name type="scientific">marine metagenome</name>
    <dbReference type="NCBI Taxonomy" id="408172"/>
    <lineage>
        <taxon>unclassified sequences</taxon>
        <taxon>metagenomes</taxon>
        <taxon>ecological metagenomes</taxon>
    </lineage>
</organism>
<accession>A0A382T015</accession>
<dbReference type="EMBL" id="UINC01132637">
    <property type="protein sequence ID" value="SVD15075.1"/>
    <property type="molecule type" value="Genomic_DNA"/>
</dbReference>